<dbReference type="PRINTS" id="PR00105">
    <property type="entry name" value="C5METTRFRASE"/>
</dbReference>
<dbReference type="STRING" id="1173027.Mic7113_3978"/>
<dbReference type="GO" id="GO:0032259">
    <property type="term" value="P:methylation"/>
    <property type="evidence" value="ECO:0007669"/>
    <property type="project" value="UniProtKB-KW"/>
</dbReference>
<dbReference type="Proteomes" id="UP000010471">
    <property type="component" value="Chromosome"/>
</dbReference>
<keyword evidence="9" id="KW-1185">Reference proteome</keyword>
<keyword evidence="4" id="KW-0680">Restriction system</keyword>
<accession>K9WIT5</accession>
<gene>
    <name evidence="8" type="ORF">Mic7113_3978</name>
</gene>
<evidence type="ECO:0000256" key="6">
    <source>
        <dbReference type="RuleBase" id="RU000416"/>
    </source>
</evidence>
<dbReference type="GO" id="GO:0044027">
    <property type="term" value="P:negative regulation of gene expression via chromosomal CpG island methylation"/>
    <property type="evidence" value="ECO:0007669"/>
    <property type="project" value="TreeGrafter"/>
</dbReference>
<dbReference type="AlphaFoldDB" id="K9WIT5"/>
<dbReference type="EMBL" id="CP003630">
    <property type="protein sequence ID" value="AFZ19684.1"/>
    <property type="molecule type" value="Genomic_DNA"/>
</dbReference>
<dbReference type="InterPro" id="IPR050390">
    <property type="entry name" value="C5-Methyltransferase"/>
</dbReference>
<evidence type="ECO:0000256" key="1">
    <source>
        <dbReference type="ARBA" id="ARBA00022603"/>
    </source>
</evidence>
<protein>
    <recommendedName>
        <fullName evidence="7">Cytosine-specific methyltransferase</fullName>
        <ecNumber evidence="7">2.1.1.37</ecNumber>
    </recommendedName>
</protein>
<comment type="similarity">
    <text evidence="5 6">Belongs to the class I-like SAM-binding methyltransferase superfamily. C5-methyltransferase family.</text>
</comment>
<dbReference type="GO" id="GO:0009307">
    <property type="term" value="P:DNA restriction-modification system"/>
    <property type="evidence" value="ECO:0007669"/>
    <property type="project" value="UniProtKB-KW"/>
</dbReference>
<evidence type="ECO:0000256" key="7">
    <source>
        <dbReference type="RuleBase" id="RU000417"/>
    </source>
</evidence>
<dbReference type="GO" id="GO:0003886">
    <property type="term" value="F:DNA (cytosine-5-)-methyltransferase activity"/>
    <property type="evidence" value="ECO:0007669"/>
    <property type="project" value="UniProtKB-EC"/>
</dbReference>
<dbReference type="InterPro" id="IPR029063">
    <property type="entry name" value="SAM-dependent_MTases_sf"/>
</dbReference>
<dbReference type="eggNOG" id="COG0270">
    <property type="taxonomic scope" value="Bacteria"/>
</dbReference>
<dbReference type="InterPro" id="IPR001525">
    <property type="entry name" value="C5_MeTfrase"/>
</dbReference>
<dbReference type="RefSeq" id="WP_015183821.1">
    <property type="nucleotide sequence ID" value="NC_019738.1"/>
</dbReference>
<dbReference type="PROSITE" id="PS00094">
    <property type="entry name" value="C5_MTASE_1"/>
    <property type="match status" value="1"/>
</dbReference>
<dbReference type="SUPFAM" id="SSF53335">
    <property type="entry name" value="S-adenosyl-L-methionine-dependent methyltransferases"/>
    <property type="match status" value="1"/>
</dbReference>
<dbReference type="Gene3D" id="3.90.120.10">
    <property type="entry name" value="DNA Methylase, subunit A, domain 2"/>
    <property type="match status" value="1"/>
</dbReference>
<name>K9WIT5_9CYAN</name>
<dbReference type="Gene3D" id="3.40.50.150">
    <property type="entry name" value="Vaccinia Virus protein VP39"/>
    <property type="match status" value="1"/>
</dbReference>
<evidence type="ECO:0000256" key="2">
    <source>
        <dbReference type="ARBA" id="ARBA00022679"/>
    </source>
</evidence>
<evidence type="ECO:0000313" key="8">
    <source>
        <dbReference type="EMBL" id="AFZ19684.1"/>
    </source>
</evidence>
<dbReference type="PANTHER" id="PTHR10629:SF52">
    <property type="entry name" value="DNA (CYTOSINE-5)-METHYLTRANSFERASE 1"/>
    <property type="match status" value="1"/>
</dbReference>
<dbReference type="KEGG" id="mic:Mic7113_3978"/>
<evidence type="ECO:0000313" key="9">
    <source>
        <dbReference type="Proteomes" id="UP000010471"/>
    </source>
</evidence>
<keyword evidence="2 5" id="KW-0808">Transferase</keyword>
<dbReference type="HOGENOM" id="CLU_006958_0_3_3"/>
<evidence type="ECO:0000256" key="5">
    <source>
        <dbReference type="PROSITE-ProRule" id="PRU01016"/>
    </source>
</evidence>
<evidence type="ECO:0000256" key="4">
    <source>
        <dbReference type="ARBA" id="ARBA00022747"/>
    </source>
</evidence>
<comment type="catalytic activity">
    <reaction evidence="7">
        <text>a 2'-deoxycytidine in DNA + S-adenosyl-L-methionine = a 5-methyl-2'-deoxycytidine in DNA + S-adenosyl-L-homocysteine + H(+)</text>
        <dbReference type="Rhea" id="RHEA:13681"/>
        <dbReference type="Rhea" id="RHEA-COMP:11369"/>
        <dbReference type="Rhea" id="RHEA-COMP:11370"/>
        <dbReference type="ChEBI" id="CHEBI:15378"/>
        <dbReference type="ChEBI" id="CHEBI:57856"/>
        <dbReference type="ChEBI" id="CHEBI:59789"/>
        <dbReference type="ChEBI" id="CHEBI:85452"/>
        <dbReference type="ChEBI" id="CHEBI:85454"/>
        <dbReference type="EC" id="2.1.1.37"/>
    </reaction>
</comment>
<dbReference type="PROSITE" id="PS51679">
    <property type="entry name" value="SAM_MT_C5"/>
    <property type="match status" value="1"/>
</dbReference>
<dbReference type="PANTHER" id="PTHR10629">
    <property type="entry name" value="CYTOSINE-SPECIFIC METHYLTRANSFERASE"/>
    <property type="match status" value="1"/>
</dbReference>
<keyword evidence="1 5" id="KW-0489">Methyltransferase</keyword>
<evidence type="ECO:0000256" key="3">
    <source>
        <dbReference type="ARBA" id="ARBA00022691"/>
    </source>
</evidence>
<dbReference type="EC" id="2.1.1.37" evidence="7"/>
<dbReference type="PATRIC" id="fig|1173027.3.peg.4382"/>
<reference evidence="8 9" key="1">
    <citation type="submission" date="2012-06" db="EMBL/GenBank/DDBJ databases">
        <title>Finished chromosome of genome of Microcoleus sp. PCC 7113.</title>
        <authorList>
            <consortium name="US DOE Joint Genome Institute"/>
            <person name="Gugger M."/>
            <person name="Coursin T."/>
            <person name="Rippka R."/>
            <person name="Tandeau De Marsac N."/>
            <person name="Huntemann M."/>
            <person name="Wei C.-L."/>
            <person name="Han J."/>
            <person name="Detter J.C."/>
            <person name="Han C."/>
            <person name="Tapia R."/>
            <person name="Chen A."/>
            <person name="Kyrpides N."/>
            <person name="Mavromatis K."/>
            <person name="Markowitz V."/>
            <person name="Szeto E."/>
            <person name="Ivanova N."/>
            <person name="Pagani I."/>
            <person name="Pati A."/>
            <person name="Goodwin L."/>
            <person name="Nordberg H.P."/>
            <person name="Cantor M.N."/>
            <person name="Hua S.X."/>
            <person name="Woyke T."/>
            <person name="Kerfeld C.A."/>
        </authorList>
    </citation>
    <scope>NUCLEOTIDE SEQUENCE [LARGE SCALE GENOMIC DNA]</scope>
    <source>
        <strain evidence="8 9">PCC 7113</strain>
    </source>
</reference>
<feature type="active site" evidence="5">
    <location>
        <position position="110"/>
    </location>
</feature>
<dbReference type="GO" id="GO:0003677">
    <property type="term" value="F:DNA binding"/>
    <property type="evidence" value="ECO:0007669"/>
    <property type="project" value="TreeGrafter"/>
</dbReference>
<dbReference type="NCBIfam" id="TIGR00675">
    <property type="entry name" value="dcm"/>
    <property type="match status" value="1"/>
</dbReference>
<sequence length="425" mass="47947">MIASPLKPPQAIAIILKHTQATFMDTLTGKKHSLSQQTIATTVELFCGIGGFRIAADKRNIRTVWANDICPKACKVYRTQFGDAELRQGNINELAHEIPPHELLTAGFPCQPFSSAGKKEGVRDPRGNLFEVIVDILHRHKPRFFILENVKRLLSMEEGTHFAKILSRLASLDYTIEWRLVNAMHFGLPQNRQRIVILGVLGNDTQVDFPSIRLASTQNLSDLPESNFKTLTNFESWMKIEAHNKRFPTWGVASDGRFIGYDFAQFSGTMPRVPLRKVIKSNVDPQFDFTESTLNRLKDSTPINSFVQGVQILYNQVGGARMGYTVFGIDGVAPTLTSTTSRHYERYKIGNQYRRLTNVEYARIQGFPDEHCVGISIYDQYPLFGNAVPPVMVGWVMDCILQNQVAVMTTPKFEQLSLFSIPNAF</sequence>
<dbReference type="REBASE" id="58102">
    <property type="entry name" value="M.Msp7113ORF3978P"/>
</dbReference>
<organism evidence="8 9">
    <name type="scientific">Allocoleopsis franciscana PCC 7113</name>
    <dbReference type="NCBI Taxonomy" id="1173027"/>
    <lineage>
        <taxon>Bacteria</taxon>
        <taxon>Bacillati</taxon>
        <taxon>Cyanobacteriota</taxon>
        <taxon>Cyanophyceae</taxon>
        <taxon>Coleofasciculales</taxon>
        <taxon>Coleofasciculaceae</taxon>
        <taxon>Allocoleopsis</taxon>
        <taxon>Allocoleopsis franciscana</taxon>
    </lineage>
</organism>
<dbReference type="Pfam" id="PF00145">
    <property type="entry name" value="DNA_methylase"/>
    <property type="match status" value="1"/>
</dbReference>
<dbReference type="InterPro" id="IPR018117">
    <property type="entry name" value="C5_DNA_meth_AS"/>
</dbReference>
<proteinExistence type="inferred from homology"/>
<keyword evidence="3 5" id="KW-0949">S-adenosyl-L-methionine</keyword>